<sequence>MKSTQNDYDLSSRAAMLSCAVSTILFAASIRVLLDGVHVGRSYGDSIERPKSYTGNNVDATNNVDRIASSTLIPLSIIPFLVILMVRYVALRLYLRN</sequence>
<dbReference type="EMBL" id="JABMIG020000499">
    <property type="protein sequence ID" value="KAL3776287.1"/>
    <property type="molecule type" value="Genomic_DNA"/>
</dbReference>
<keyword evidence="1" id="KW-1133">Transmembrane helix</keyword>
<reference evidence="2 3" key="1">
    <citation type="journal article" date="2020" name="G3 (Bethesda)">
        <title>Improved Reference Genome for Cyclotella cryptica CCMP332, a Model for Cell Wall Morphogenesis, Salinity Adaptation, and Lipid Production in Diatoms (Bacillariophyta).</title>
        <authorList>
            <person name="Roberts W.R."/>
            <person name="Downey K.M."/>
            <person name="Ruck E.C."/>
            <person name="Traller J.C."/>
            <person name="Alverson A.J."/>
        </authorList>
    </citation>
    <scope>NUCLEOTIDE SEQUENCE [LARGE SCALE GENOMIC DNA]</scope>
    <source>
        <strain evidence="2 3">CCMP332</strain>
    </source>
</reference>
<keyword evidence="1" id="KW-0472">Membrane</keyword>
<evidence type="ECO:0000256" key="1">
    <source>
        <dbReference type="SAM" id="Phobius"/>
    </source>
</evidence>
<dbReference type="AlphaFoldDB" id="A0ABD3NMD2"/>
<accession>A0ABD3NMD2</accession>
<keyword evidence="3" id="KW-1185">Reference proteome</keyword>
<evidence type="ECO:0000313" key="2">
    <source>
        <dbReference type="EMBL" id="KAL3776287.1"/>
    </source>
</evidence>
<name>A0ABD3NMD2_9STRA</name>
<evidence type="ECO:0000313" key="3">
    <source>
        <dbReference type="Proteomes" id="UP001516023"/>
    </source>
</evidence>
<feature type="transmembrane region" description="Helical" evidence="1">
    <location>
        <begin position="72"/>
        <end position="95"/>
    </location>
</feature>
<comment type="caution">
    <text evidence="2">The sequence shown here is derived from an EMBL/GenBank/DDBJ whole genome shotgun (WGS) entry which is preliminary data.</text>
</comment>
<keyword evidence="1" id="KW-0812">Transmembrane</keyword>
<proteinExistence type="predicted"/>
<protein>
    <submittedName>
        <fullName evidence="2">Uncharacterized protein</fullName>
    </submittedName>
</protein>
<dbReference type="Proteomes" id="UP001516023">
    <property type="component" value="Unassembled WGS sequence"/>
</dbReference>
<organism evidence="2 3">
    <name type="scientific">Cyclotella cryptica</name>
    <dbReference type="NCBI Taxonomy" id="29204"/>
    <lineage>
        <taxon>Eukaryota</taxon>
        <taxon>Sar</taxon>
        <taxon>Stramenopiles</taxon>
        <taxon>Ochrophyta</taxon>
        <taxon>Bacillariophyta</taxon>
        <taxon>Coscinodiscophyceae</taxon>
        <taxon>Thalassiosirophycidae</taxon>
        <taxon>Stephanodiscales</taxon>
        <taxon>Stephanodiscaceae</taxon>
        <taxon>Cyclotella</taxon>
    </lineage>
</organism>
<gene>
    <name evidence="2" type="ORF">HJC23_000541</name>
</gene>
<feature type="transmembrane region" description="Helical" evidence="1">
    <location>
        <begin position="12"/>
        <end position="34"/>
    </location>
</feature>